<dbReference type="InterPro" id="IPR051698">
    <property type="entry name" value="Transposase_11-like"/>
</dbReference>
<keyword evidence="1" id="KW-0472">Membrane</keyword>
<dbReference type="PANTHER" id="PTHR30298">
    <property type="entry name" value="H REPEAT-ASSOCIATED PREDICTED TRANSPOSASE"/>
    <property type="match status" value="1"/>
</dbReference>
<protein>
    <recommendedName>
        <fullName evidence="6">ISAs1 family transposase</fullName>
    </recommendedName>
</protein>
<comment type="caution">
    <text evidence="4">The sequence shown here is derived from an EMBL/GenBank/DDBJ whole genome shotgun (WGS) entry which is preliminary data.</text>
</comment>
<dbReference type="EMBL" id="NBYN01000067">
    <property type="protein sequence ID" value="OSO88002.1"/>
    <property type="molecule type" value="Genomic_DNA"/>
</dbReference>
<feature type="domain" description="H repeat-associated protein N-terminal" evidence="3">
    <location>
        <begin position="8"/>
        <end position="90"/>
    </location>
</feature>
<evidence type="ECO:0000259" key="2">
    <source>
        <dbReference type="Pfam" id="PF01609"/>
    </source>
</evidence>
<evidence type="ECO:0000313" key="4">
    <source>
        <dbReference type="EMBL" id="OSO88002.1"/>
    </source>
</evidence>
<dbReference type="GO" id="GO:0004803">
    <property type="term" value="F:transposase activity"/>
    <property type="evidence" value="ECO:0007669"/>
    <property type="project" value="InterPro"/>
</dbReference>
<keyword evidence="1" id="KW-1133">Transmembrane helix</keyword>
<dbReference type="PANTHER" id="PTHR30298:SF0">
    <property type="entry name" value="PROTEIN YBFL-RELATED"/>
    <property type="match status" value="1"/>
</dbReference>
<feature type="transmembrane region" description="Helical" evidence="1">
    <location>
        <begin position="25"/>
        <end position="43"/>
    </location>
</feature>
<accession>A0A1X4G3D4</accession>
<dbReference type="RefSeq" id="WP_071247930.1">
    <property type="nucleotide sequence ID" value="NZ_NBYN01000067.1"/>
</dbReference>
<gene>
    <name evidence="4" type="ORF">B7O87_14755</name>
</gene>
<evidence type="ECO:0000259" key="3">
    <source>
        <dbReference type="Pfam" id="PF13808"/>
    </source>
</evidence>
<evidence type="ECO:0000313" key="5">
    <source>
        <dbReference type="Proteomes" id="UP000192997"/>
    </source>
</evidence>
<organism evidence="4 5">
    <name type="scientific">Cylindrospermopsis raciborskii CENA303</name>
    <dbReference type="NCBI Taxonomy" id="1170769"/>
    <lineage>
        <taxon>Bacteria</taxon>
        <taxon>Bacillati</taxon>
        <taxon>Cyanobacteriota</taxon>
        <taxon>Cyanophyceae</taxon>
        <taxon>Nostocales</taxon>
        <taxon>Aphanizomenonaceae</taxon>
        <taxon>Cylindrospermopsis</taxon>
    </lineage>
</organism>
<sequence length="368" mass="42807">MLNSLIAKIKEVKDFRKTQGRRHELWVVLTIIILALLTGNVSYKEITAFSKAEEEKLIKLLSIPAKKLPSYSTIRRVIIGINIRDIQSLLESMLQQYYREKDKEDWIAIDGKSLKNTISNYKNKTQNMVTMVSWFSQKTKLIIKAESQESKNLSENAIVLSMIENCGLYNKVFTLDALHCSKKITKIIIESKNDYLITVKGNQVKLHNRLKNLAEIQEPLSEYESRDQSHGRNVNRKISVFNGEEVGHVNYPHIKSFIKVERTGFRGNKEYSQTLYYISSKKLSAEIFAKKIQEHWLIENQVHWVKDVIFNEDKSRIRGVEVAPKFSLLVTVTLNIYRSWGFLSIKKGQSWLGKNWEKMFLIDHFDSS</sequence>
<dbReference type="AlphaFoldDB" id="A0A1X4G3D4"/>
<reference evidence="5" key="1">
    <citation type="submission" date="2017-04" db="EMBL/GenBank/DDBJ databases">
        <authorList>
            <person name="Abreu V.A."/>
            <person name="Popin R.V."/>
            <person name="Rigonato J."/>
            <person name="Andreote A.P."/>
            <person name="Schaker P.C."/>
            <person name="Hoff-Risseti C."/>
            <person name="Alvarenga D.O."/>
            <person name="Varani A.M."/>
            <person name="Fiore M.F."/>
        </authorList>
    </citation>
    <scope>NUCLEOTIDE SEQUENCE [LARGE SCALE GENOMIC DNA]</scope>
    <source>
        <strain evidence="5">CENA303</strain>
    </source>
</reference>
<proteinExistence type="predicted"/>
<dbReference type="GO" id="GO:0006313">
    <property type="term" value="P:DNA transposition"/>
    <property type="evidence" value="ECO:0007669"/>
    <property type="project" value="InterPro"/>
</dbReference>
<dbReference type="NCBIfam" id="NF033564">
    <property type="entry name" value="transpos_ISAs1"/>
    <property type="match status" value="1"/>
</dbReference>
<evidence type="ECO:0008006" key="6">
    <source>
        <dbReference type="Google" id="ProtNLM"/>
    </source>
</evidence>
<dbReference type="GO" id="GO:0003677">
    <property type="term" value="F:DNA binding"/>
    <property type="evidence" value="ECO:0007669"/>
    <property type="project" value="InterPro"/>
</dbReference>
<feature type="domain" description="Transposase IS4-like" evidence="2">
    <location>
        <begin position="105"/>
        <end position="336"/>
    </location>
</feature>
<evidence type="ECO:0000256" key="1">
    <source>
        <dbReference type="SAM" id="Phobius"/>
    </source>
</evidence>
<dbReference type="Pfam" id="PF13808">
    <property type="entry name" value="DDE_Tnp_1_assoc"/>
    <property type="match status" value="1"/>
</dbReference>
<dbReference type="Proteomes" id="UP000192997">
    <property type="component" value="Unassembled WGS sequence"/>
</dbReference>
<name>A0A1X4G3D4_9CYAN</name>
<dbReference type="InterPro" id="IPR032806">
    <property type="entry name" value="YbfD_N"/>
</dbReference>
<dbReference type="Pfam" id="PF01609">
    <property type="entry name" value="DDE_Tnp_1"/>
    <property type="match status" value="1"/>
</dbReference>
<keyword evidence="1" id="KW-0812">Transmembrane</keyword>
<dbReference type="InterPro" id="IPR002559">
    <property type="entry name" value="Transposase_11"/>
</dbReference>
<dbReference type="InterPro" id="IPR047647">
    <property type="entry name" value="ISAs1_transpos"/>
</dbReference>